<gene>
    <name evidence="2" type="ORF">SAMN05216324_104221</name>
</gene>
<evidence type="ECO:0000313" key="2">
    <source>
        <dbReference type="EMBL" id="SFZ93195.1"/>
    </source>
</evidence>
<feature type="domain" description="Hemerythrin-like" evidence="1">
    <location>
        <begin position="32"/>
        <end position="117"/>
    </location>
</feature>
<dbReference type="InterPro" id="IPR012312">
    <property type="entry name" value="Hemerythrin-like"/>
</dbReference>
<evidence type="ECO:0000259" key="1">
    <source>
        <dbReference type="Pfam" id="PF01814"/>
    </source>
</evidence>
<keyword evidence="3" id="KW-1185">Reference proteome</keyword>
<dbReference type="OrthoDB" id="9793254at2"/>
<dbReference type="STRING" id="1612149.SAMN05216324_104221"/>
<evidence type="ECO:0000313" key="3">
    <source>
        <dbReference type="Proteomes" id="UP000182034"/>
    </source>
</evidence>
<accession>A0A1K2IND6</accession>
<dbReference type="Pfam" id="PF01814">
    <property type="entry name" value="Hemerythrin"/>
    <property type="match status" value="1"/>
</dbReference>
<dbReference type="Proteomes" id="UP000182034">
    <property type="component" value="Unassembled WGS sequence"/>
</dbReference>
<dbReference type="RefSeq" id="WP_072408824.1">
    <property type="nucleotide sequence ID" value="NZ_FPKW01000004.1"/>
</dbReference>
<protein>
    <submittedName>
        <fullName evidence="2">Hemerythrin HHE cation binding domain-containing protein</fullName>
    </submittedName>
</protein>
<reference evidence="3" key="1">
    <citation type="submission" date="2016-10" db="EMBL/GenBank/DDBJ databases">
        <authorList>
            <person name="Varghese N."/>
            <person name="Submissions S."/>
        </authorList>
    </citation>
    <scope>NUCLEOTIDE SEQUENCE [LARGE SCALE GENOMIC DNA]</scope>
    <source>
        <strain evidence="3">SUR2</strain>
    </source>
</reference>
<dbReference type="Gene3D" id="1.20.120.520">
    <property type="entry name" value="nmb1532 protein domain like"/>
    <property type="match status" value="1"/>
</dbReference>
<dbReference type="EMBL" id="FPKW01000004">
    <property type="protein sequence ID" value="SFZ93195.1"/>
    <property type="molecule type" value="Genomic_DNA"/>
</dbReference>
<proteinExistence type="predicted"/>
<sequence length="150" mass="18310">MKRNENLVPLSRDHHFGLLCSWKIRQGIKKNVSYDRIKKYINYYWQENLSRHFEIEDLVLPETENNILQIQMEKEHIEIRKLINTINQTNDIRILGDFANALSNHIRFEERMYFPHLEEHLSDVKLNNIGAQLEQIHQKENDFYQDEFWK</sequence>
<name>A0A1K2IND6_9FLAO</name>
<organism evidence="2 3">
    <name type="scientific">Chryseobacterium limigenitum</name>
    <dbReference type="NCBI Taxonomy" id="1612149"/>
    <lineage>
        <taxon>Bacteria</taxon>
        <taxon>Pseudomonadati</taxon>
        <taxon>Bacteroidota</taxon>
        <taxon>Flavobacteriia</taxon>
        <taxon>Flavobacteriales</taxon>
        <taxon>Weeksellaceae</taxon>
        <taxon>Chryseobacterium group</taxon>
        <taxon>Chryseobacterium</taxon>
    </lineage>
</organism>
<dbReference type="AlphaFoldDB" id="A0A1K2IND6"/>